<accession>A0AA96F2C9</accession>
<dbReference type="KEGG" id="fcj:RN605_04670"/>
<reference evidence="4 5" key="1">
    <citation type="submission" date="2023-09" db="EMBL/GenBank/DDBJ databases">
        <title>Flavobacterium sp. a novel bacteria isolate from Pepper rhizosphere.</title>
        <authorList>
            <person name="Peng Y."/>
            <person name="Lee J."/>
        </authorList>
    </citation>
    <scope>NUCLEOTIDE SEQUENCE [LARGE SCALE GENOMIC DNA]</scope>
    <source>
        <strain evidence="3">PMR2A8</strain>
        <strain evidence="4 5">PMTSA4</strain>
    </source>
</reference>
<accession>A0AA96EUN2</accession>
<keyword evidence="5" id="KW-1185">Reference proteome</keyword>
<dbReference type="InterPro" id="IPR008565">
    <property type="entry name" value="TtsA-like_GH18_dom"/>
</dbReference>
<dbReference type="EMBL" id="CP134878">
    <property type="protein sequence ID" value="WNM18606.1"/>
    <property type="molecule type" value="Genomic_DNA"/>
</dbReference>
<dbReference type="Pfam" id="PF05838">
    <property type="entry name" value="Glyco_hydro_108"/>
    <property type="match status" value="1"/>
</dbReference>
<organism evidence="4 5">
    <name type="scientific">Flavobacterium capsici</name>
    <dbReference type="NCBI Taxonomy" id="3075618"/>
    <lineage>
        <taxon>Bacteria</taxon>
        <taxon>Pseudomonadati</taxon>
        <taxon>Bacteroidota</taxon>
        <taxon>Flavobacteriia</taxon>
        <taxon>Flavobacteriales</taxon>
        <taxon>Flavobacteriaceae</taxon>
        <taxon>Flavobacterium</taxon>
    </lineage>
</organism>
<dbReference type="InterPro" id="IPR023346">
    <property type="entry name" value="Lysozyme-like_dom_sf"/>
</dbReference>
<evidence type="ECO:0000313" key="5">
    <source>
        <dbReference type="Proteomes" id="UP001304515"/>
    </source>
</evidence>
<gene>
    <name evidence="4" type="ORF">RN605_04670</name>
    <name evidence="3" type="ORF">RN608_11370</name>
</gene>
<dbReference type="EMBL" id="CP134890">
    <property type="protein sequence ID" value="WNM22657.1"/>
    <property type="molecule type" value="Genomic_DNA"/>
</dbReference>
<keyword evidence="4" id="KW-0378">Hydrolase</keyword>
<dbReference type="RefSeq" id="WP_313322648.1">
    <property type="nucleotide sequence ID" value="NZ_CP134878.1"/>
</dbReference>
<evidence type="ECO:0000313" key="4">
    <source>
        <dbReference type="EMBL" id="WNM22657.1"/>
    </source>
</evidence>
<feature type="domain" description="TtsA-like Glycoside hydrolase family 108" evidence="1">
    <location>
        <begin position="11"/>
        <end position="93"/>
    </location>
</feature>
<feature type="domain" description="Peptidoglycan binding" evidence="2">
    <location>
        <begin position="97"/>
        <end position="158"/>
    </location>
</feature>
<sequence length="166" mass="19397">MNKQRFQLIFSKTLFWEGGEKLHKVADDAGGYTKYGIAYNFNKSHFQSLDEFKKMTLEKASEIAYFNYCVPIKLQLVKEDCQAMLFDMAFNMGVKTAIKCAQRALKLKADGIIGEKTKAALKNLDKETLYYQRMMVYQKIVDKNETQKKFFKGWKNRADYFLETSI</sequence>
<protein>
    <submittedName>
        <fullName evidence="4">Glycosyl hydrolase 108 family protein</fullName>
    </submittedName>
</protein>
<evidence type="ECO:0000259" key="2">
    <source>
        <dbReference type="Pfam" id="PF09374"/>
    </source>
</evidence>
<evidence type="ECO:0000313" key="3">
    <source>
        <dbReference type="EMBL" id="WNM18606.1"/>
    </source>
</evidence>
<dbReference type="GO" id="GO:0016787">
    <property type="term" value="F:hydrolase activity"/>
    <property type="evidence" value="ECO:0007669"/>
    <property type="project" value="UniProtKB-KW"/>
</dbReference>
<dbReference type="Gene3D" id="1.20.141.10">
    <property type="entry name" value="Chitosanase, subunit A, domain 1"/>
    <property type="match status" value="1"/>
</dbReference>
<evidence type="ECO:0000259" key="1">
    <source>
        <dbReference type="Pfam" id="PF05838"/>
    </source>
</evidence>
<dbReference type="InterPro" id="IPR018537">
    <property type="entry name" value="Peptidoglycan-bd_3"/>
</dbReference>
<dbReference type="Pfam" id="PF09374">
    <property type="entry name" value="PG_binding_3"/>
    <property type="match status" value="1"/>
</dbReference>
<dbReference type="Proteomes" id="UP001304515">
    <property type="component" value="Chromosome"/>
</dbReference>
<dbReference type="SUPFAM" id="SSF53955">
    <property type="entry name" value="Lysozyme-like"/>
    <property type="match status" value="1"/>
</dbReference>
<name>A0AA96F2C9_9FLAO</name>
<proteinExistence type="predicted"/>
<dbReference type="AlphaFoldDB" id="A0AA96F2C9"/>